<evidence type="ECO:0000259" key="13">
    <source>
        <dbReference type="PROSITE" id="PS50885"/>
    </source>
</evidence>
<keyword evidence="9 11" id="KW-0807">Transducer</keyword>
<dbReference type="InterPro" id="IPR003122">
    <property type="entry name" value="Tar_rcpt_lig-bd"/>
</dbReference>
<reference evidence="14 15" key="1">
    <citation type="submission" date="2020-01" db="EMBL/GenBank/DDBJ databases">
        <authorList>
            <person name="Lee S.D."/>
        </authorList>
    </citation>
    <scope>NUCLEOTIDE SEQUENCE [LARGE SCALE GENOMIC DNA]</scope>
    <source>
        <strain evidence="14 15">SAP-1</strain>
    </source>
</reference>
<evidence type="ECO:0000256" key="4">
    <source>
        <dbReference type="ARBA" id="ARBA00022500"/>
    </source>
</evidence>
<dbReference type="PROSITE" id="PS50885">
    <property type="entry name" value="HAMP"/>
    <property type="match status" value="1"/>
</dbReference>
<evidence type="ECO:0000256" key="5">
    <source>
        <dbReference type="ARBA" id="ARBA00022519"/>
    </source>
</evidence>
<evidence type="ECO:0000256" key="11">
    <source>
        <dbReference type="PROSITE-ProRule" id="PRU00284"/>
    </source>
</evidence>
<evidence type="ECO:0000256" key="9">
    <source>
        <dbReference type="ARBA" id="ARBA00023224"/>
    </source>
</evidence>
<protein>
    <submittedName>
        <fullName evidence="14">Methyl-accepting chemotaxis protein</fullName>
    </submittedName>
</protein>
<evidence type="ECO:0000313" key="14">
    <source>
        <dbReference type="EMBL" id="NMP27902.1"/>
    </source>
</evidence>
<comment type="caution">
    <text evidence="14">The sequence shown here is derived from an EMBL/GenBank/DDBJ whole genome shotgun (WGS) entry which is preliminary data.</text>
</comment>
<reference evidence="14 15" key="2">
    <citation type="submission" date="2020-06" db="EMBL/GenBank/DDBJ databases">
        <title>Polyphasic characterization of a Rahnella strain isolated from tree sap.</title>
        <authorList>
            <person name="Kim I.S."/>
        </authorList>
    </citation>
    <scope>NUCLEOTIDE SEQUENCE [LARGE SCALE GENOMIC DNA]</scope>
    <source>
        <strain evidence="14 15">SAP-1</strain>
    </source>
</reference>
<evidence type="ECO:0000256" key="2">
    <source>
        <dbReference type="ARBA" id="ARBA00022475"/>
    </source>
</evidence>
<evidence type="ECO:0000256" key="6">
    <source>
        <dbReference type="ARBA" id="ARBA00022692"/>
    </source>
</evidence>
<dbReference type="Pfam" id="PF02203">
    <property type="entry name" value="TarH"/>
    <property type="match status" value="1"/>
</dbReference>
<dbReference type="InterPro" id="IPR051310">
    <property type="entry name" value="MCP_chemotaxis"/>
</dbReference>
<feature type="domain" description="Methyl-accepting transducer" evidence="12">
    <location>
        <begin position="273"/>
        <end position="502"/>
    </location>
</feature>
<dbReference type="GO" id="GO:0004888">
    <property type="term" value="F:transmembrane signaling receptor activity"/>
    <property type="evidence" value="ECO:0007669"/>
    <property type="project" value="InterPro"/>
</dbReference>
<dbReference type="Pfam" id="PF00015">
    <property type="entry name" value="MCPsignal"/>
    <property type="match status" value="1"/>
</dbReference>
<evidence type="ECO:0000256" key="1">
    <source>
        <dbReference type="ARBA" id="ARBA00004429"/>
    </source>
</evidence>
<dbReference type="PANTHER" id="PTHR43531:SF14">
    <property type="entry name" value="METHYL-ACCEPTING CHEMOTAXIS PROTEIN I-RELATED"/>
    <property type="match status" value="1"/>
</dbReference>
<gene>
    <name evidence="14" type="ORF">GW590_13665</name>
</gene>
<organism evidence="14 15">
    <name type="scientific">Rouxiella aceris</name>
    <dbReference type="NCBI Taxonomy" id="2703884"/>
    <lineage>
        <taxon>Bacteria</taxon>
        <taxon>Pseudomonadati</taxon>
        <taxon>Pseudomonadota</taxon>
        <taxon>Gammaproteobacteria</taxon>
        <taxon>Enterobacterales</taxon>
        <taxon>Yersiniaceae</taxon>
        <taxon>Rouxiella</taxon>
    </lineage>
</organism>
<name>A0A848MLY1_9GAMM</name>
<proteinExistence type="inferred from homology"/>
<keyword evidence="3" id="KW-0488">Methylation</keyword>
<dbReference type="PANTHER" id="PTHR43531">
    <property type="entry name" value="PROTEIN ICFG"/>
    <property type="match status" value="1"/>
</dbReference>
<dbReference type="SUPFAM" id="SSF58104">
    <property type="entry name" value="Methyl-accepting chemotaxis protein (MCP) signaling domain"/>
    <property type="match status" value="1"/>
</dbReference>
<evidence type="ECO:0000256" key="3">
    <source>
        <dbReference type="ARBA" id="ARBA00022481"/>
    </source>
</evidence>
<dbReference type="EMBL" id="JAADJU010000007">
    <property type="protein sequence ID" value="NMP27902.1"/>
    <property type="molecule type" value="Genomic_DNA"/>
</dbReference>
<evidence type="ECO:0000256" key="7">
    <source>
        <dbReference type="ARBA" id="ARBA00022989"/>
    </source>
</evidence>
<evidence type="ECO:0000313" key="15">
    <source>
        <dbReference type="Proteomes" id="UP000585363"/>
    </source>
</evidence>
<dbReference type="PROSITE" id="PS50111">
    <property type="entry name" value="CHEMOTAXIS_TRANSDUC_2"/>
    <property type="match status" value="1"/>
</dbReference>
<dbReference type="InterPro" id="IPR003660">
    <property type="entry name" value="HAMP_dom"/>
</dbReference>
<accession>A0A848MLY1</accession>
<dbReference type="Gene3D" id="1.10.287.950">
    <property type="entry name" value="Methyl-accepting chemotaxis protein"/>
    <property type="match status" value="1"/>
</dbReference>
<dbReference type="InterPro" id="IPR004090">
    <property type="entry name" value="Chemotax_Me-accpt_rcpt"/>
</dbReference>
<keyword evidence="5" id="KW-0997">Cell inner membrane</keyword>
<comment type="similarity">
    <text evidence="10">Belongs to the methyl-accepting chemotaxis (MCP) protein family.</text>
</comment>
<feature type="domain" description="HAMP" evidence="13">
    <location>
        <begin position="216"/>
        <end position="268"/>
    </location>
</feature>
<dbReference type="GO" id="GO:0005886">
    <property type="term" value="C:plasma membrane"/>
    <property type="evidence" value="ECO:0007669"/>
    <property type="project" value="UniProtKB-SubCell"/>
</dbReference>
<dbReference type="PRINTS" id="PR00260">
    <property type="entry name" value="CHEMTRNSDUCR"/>
</dbReference>
<keyword evidence="8" id="KW-0472">Membrane</keyword>
<evidence type="ECO:0000259" key="12">
    <source>
        <dbReference type="PROSITE" id="PS50111"/>
    </source>
</evidence>
<sequence>MNFLRNIKIRTALVLILIFFSLLWAAASGFALYSLKELKMELAVSNVQQRNGDIINGANAQYYRAITALERAVAGADKGNTDVYNLEMQATAAELASLKQGLMDFKAIDHGKLDTAITDEIYNSSFSLFNSAMLPLFDAAKDKKFSDFQQIKTDKYLQLRRDFSTAIDKYNAKIATLNGQATDRIGLWVQWCQYILIWALFVSVVIILAGDRYLVNFLVKPSNILKGHLESLAAGVLDNNILDQGRNCLGQLVPYINKMQGNWAQTVQDIRTSADAIYQGSTEISIGNTDLSSRTEEQASALEETAASMEQLGSTVKQNADNAGQASTLASQATKEANSGGDIVSGVIATMTKISGSSHKIVDIISVINSIAFQTNILALNAAVEAARAGEQGRGFAVVASEVRSLAQRSAQAAKEIGVLINESVDNIKSGSEQVTHAGEAMSKIVTSVTHVNDIMSEIASASTEQSKGISQIGAAVVQMDSVTQQNSALVQASASAAASLEEQARQLTEIVSIFKIGQSSNRSEVLALKRPAPRAKTKVLAIEEGGWSKF</sequence>
<keyword evidence="2" id="KW-1003">Cell membrane</keyword>
<keyword evidence="7" id="KW-1133">Transmembrane helix</keyword>
<keyword evidence="4" id="KW-0145">Chemotaxis</keyword>
<comment type="subcellular location">
    <subcellularLocation>
        <location evidence="1">Cell inner membrane</location>
        <topology evidence="1">Multi-pass membrane protein</topology>
    </subcellularLocation>
</comment>
<dbReference type="GO" id="GO:0007165">
    <property type="term" value="P:signal transduction"/>
    <property type="evidence" value="ECO:0007669"/>
    <property type="project" value="UniProtKB-KW"/>
</dbReference>
<keyword evidence="6" id="KW-0812">Transmembrane</keyword>
<dbReference type="SMART" id="SM00283">
    <property type="entry name" value="MA"/>
    <property type="match status" value="1"/>
</dbReference>
<dbReference type="AlphaFoldDB" id="A0A848MLY1"/>
<dbReference type="InterPro" id="IPR004089">
    <property type="entry name" value="MCPsignal_dom"/>
</dbReference>
<dbReference type="Proteomes" id="UP000585363">
    <property type="component" value="Unassembled WGS sequence"/>
</dbReference>
<keyword evidence="15" id="KW-1185">Reference proteome</keyword>
<dbReference type="FunFam" id="1.10.287.950:FF:000001">
    <property type="entry name" value="Methyl-accepting chemotaxis sensory transducer"/>
    <property type="match status" value="1"/>
</dbReference>
<evidence type="ECO:0000256" key="10">
    <source>
        <dbReference type="ARBA" id="ARBA00029447"/>
    </source>
</evidence>
<dbReference type="GO" id="GO:0006935">
    <property type="term" value="P:chemotaxis"/>
    <property type="evidence" value="ECO:0007669"/>
    <property type="project" value="UniProtKB-KW"/>
</dbReference>
<evidence type="ECO:0000256" key="8">
    <source>
        <dbReference type="ARBA" id="ARBA00023136"/>
    </source>
</evidence>
<dbReference type="CDD" id="cd11386">
    <property type="entry name" value="MCP_signal"/>
    <property type="match status" value="1"/>
</dbReference>
<dbReference type="RefSeq" id="WP_169403618.1">
    <property type="nucleotide sequence ID" value="NZ_JAADJU010000007.1"/>
</dbReference>